<dbReference type="EMBL" id="BSFE01000005">
    <property type="protein sequence ID" value="GLK52692.1"/>
    <property type="molecule type" value="Genomic_DNA"/>
</dbReference>
<keyword evidence="3" id="KW-0547">Nucleotide-binding</keyword>
<comment type="similarity">
    <text evidence="1">Belongs to the ABC transporter superfamily.</text>
</comment>
<evidence type="ECO:0000313" key="6">
    <source>
        <dbReference type="EMBL" id="GLK52692.1"/>
    </source>
</evidence>
<dbReference type="RefSeq" id="WP_271187054.1">
    <property type="nucleotide sequence ID" value="NZ_BSFE01000005.1"/>
</dbReference>
<reference evidence="6" key="2">
    <citation type="submission" date="2023-01" db="EMBL/GenBank/DDBJ databases">
        <authorList>
            <person name="Sun Q."/>
            <person name="Evtushenko L."/>
        </authorList>
    </citation>
    <scope>NUCLEOTIDE SEQUENCE</scope>
    <source>
        <strain evidence="6">VKM B-1513</strain>
    </source>
</reference>
<dbReference type="InterPro" id="IPR050683">
    <property type="entry name" value="Bact_Polysacc_Export_ATP-bd"/>
</dbReference>
<dbReference type="GO" id="GO:0016020">
    <property type="term" value="C:membrane"/>
    <property type="evidence" value="ECO:0007669"/>
    <property type="project" value="InterPro"/>
</dbReference>
<dbReference type="SUPFAM" id="SSF52540">
    <property type="entry name" value="P-loop containing nucleoside triphosphate hydrolases"/>
    <property type="match status" value="1"/>
</dbReference>
<sequence>MTKLSAQDITLKYPLFTAVRGQPTHQLALDSVSFDLAEGDKLGVVGANGAGKTSLLRVLSGVVIPDAGKVHSVGVVQSLMETGLGINGDATGYENIQLRLLAAGYTWKQARELSEPIAAYSELDEYLERPVDTYSRGMQLRLSFSIATTLDADILIMDEWIGAGDAAFREKAAQRMEELVAAAGIVVLASHNNRLLERICNKGLFLEKGKVRYFGDMGEAIRRYAEA</sequence>
<dbReference type="InterPro" id="IPR003439">
    <property type="entry name" value="ABC_transporter-like_ATP-bd"/>
</dbReference>
<evidence type="ECO:0000256" key="2">
    <source>
        <dbReference type="ARBA" id="ARBA00022448"/>
    </source>
</evidence>
<dbReference type="AlphaFoldDB" id="A0A9W6MP24"/>
<dbReference type="Proteomes" id="UP001143486">
    <property type="component" value="Unassembled WGS sequence"/>
</dbReference>
<feature type="domain" description="ABC transporter" evidence="5">
    <location>
        <begin position="4"/>
        <end position="227"/>
    </location>
</feature>
<evidence type="ECO:0000313" key="7">
    <source>
        <dbReference type="Proteomes" id="UP001143486"/>
    </source>
</evidence>
<comment type="caution">
    <text evidence="6">The sequence shown here is derived from an EMBL/GenBank/DDBJ whole genome shotgun (WGS) entry which is preliminary data.</text>
</comment>
<dbReference type="InterPro" id="IPR003593">
    <property type="entry name" value="AAA+_ATPase"/>
</dbReference>
<dbReference type="PANTHER" id="PTHR46743:SF2">
    <property type="entry name" value="TEICHOIC ACIDS EXPORT ATP-BINDING PROTEIN TAGH"/>
    <property type="match status" value="1"/>
</dbReference>
<dbReference type="GO" id="GO:0140359">
    <property type="term" value="F:ABC-type transporter activity"/>
    <property type="evidence" value="ECO:0007669"/>
    <property type="project" value="InterPro"/>
</dbReference>
<dbReference type="Gene3D" id="3.40.50.300">
    <property type="entry name" value="P-loop containing nucleotide triphosphate hydrolases"/>
    <property type="match status" value="1"/>
</dbReference>
<evidence type="ECO:0000256" key="1">
    <source>
        <dbReference type="ARBA" id="ARBA00005417"/>
    </source>
</evidence>
<dbReference type="InterPro" id="IPR015860">
    <property type="entry name" value="ABC_transpr_TagH-like"/>
</dbReference>
<dbReference type="PANTHER" id="PTHR46743">
    <property type="entry name" value="TEICHOIC ACIDS EXPORT ATP-BINDING PROTEIN TAGH"/>
    <property type="match status" value="1"/>
</dbReference>
<gene>
    <name evidence="6" type="primary">rfbI</name>
    <name evidence="6" type="ORF">GCM10017621_22000</name>
</gene>
<dbReference type="Pfam" id="PF00005">
    <property type="entry name" value="ABC_tran"/>
    <property type="match status" value="1"/>
</dbReference>
<dbReference type="CDD" id="cd03220">
    <property type="entry name" value="ABC_KpsT_Wzt"/>
    <property type="match status" value="1"/>
</dbReference>
<accession>A0A9W6MP24</accession>
<protein>
    <submittedName>
        <fullName evidence="6">ABC transporter ATP-binding protein</fullName>
    </submittedName>
</protein>
<evidence type="ECO:0000259" key="5">
    <source>
        <dbReference type="PROSITE" id="PS50893"/>
    </source>
</evidence>
<dbReference type="GO" id="GO:0005524">
    <property type="term" value="F:ATP binding"/>
    <property type="evidence" value="ECO:0007669"/>
    <property type="project" value="UniProtKB-KW"/>
</dbReference>
<keyword evidence="4 6" id="KW-0067">ATP-binding</keyword>
<keyword evidence="2" id="KW-0813">Transport</keyword>
<dbReference type="PROSITE" id="PS50893">
    <property type="entry name" value="ABC_TRANSPORTER_2"/>
    <property type="match status" value="1"/>
</dbReference>
<reference evidence="6" key="1">
    <citation type="journal article" date="2014" name="Int. J. Syst. Evol. Microbiol.">
        <title>Complete genome sequence of Corynebacterium casei LMG S-19264T (=DSM 44701T), isolated from a smear-ripened cheese.</title>
        <authorList>
            <consortium name="US DOE Joint Genome Institute (JGI-PGF)"/>
            <person name="Walter F."/>
            <person name="Albersmeier A."/>
            <person name="Kalinowski J."/>
            <person name="Ruckert C."/>
        </authorList>
    </citation>
    <scope>NUCLEOTIDE SEQUENCE</scope>
    <source>
        <strain evidence="6">VKM B-1513</strain>
    </source>
</reference>
<evidence type="ECO:0000256" key="4">
    <source>
        <dbReference type="ARBA" id="ARBA00022840"/>
    </source>
</evidence>
<proteinExistence type="inferred from homology"/>
<name>A0A9W6MP24_9PROT</name>
<evidence type="ECO:0000256" key="3">
    <source>
        <dbReference type="ARBA" id="ARBA00022741"/>
    </source>
</evidence>
<dbReference type="SMART" id="SM00382">
    <property type="entry name" value="AAA"/>
    <property type="match status" value="1"/>
</dbReference>
<dbReference type="GO" id="GO:0016887">
    <property type="term" value="F:ATP hydrolysis activity"/>
    <property type="evidence" value="ECO:0007669"/>
    <property type="project" value="InterPro"/>
</dbReference>
<dbReference type="InterPro" id="IPR027417">
    <property type="entry name" value="P-loop_NTPase"/>
</dbReference>
<organism evidence="6 7">
    <name type="scientific">Maricaulis virginensis</name>
    <dbReference type="NCBI Taxonomy" id="144022"/>
    <lineage>
        <taxon>Bacteria</taxon>
        <taxon>Pseudomonadati</taxon>
        <taxon>Pseudomonadota</taxon>
        <taxon>Alphaproteobacteria</taxon>
        <taxon>Maricaulales</taxon>
        <taxon>Maricaulaceae</taxon>
        <taxon>Maricaulis</taxon>
    </lineage>
</organism>
<keyword evidence="7" id="KW-1185">Reference proteome</keyword>